<comment type="similarity">
    <text evidence="1">Belongs to the peptidase S12 family.</text>
</comment>
<dbReference type="InterPro" id="IPR012338">
    <property type="entry name" value="Beta-lactam/transpept-like"/>
</dbReference>
<comment type="caution">
    <text evidence="4">The sequence shown here is derived from an EMBL/GenBank/DDBJ whole genome shotgun (WGS) entry which is preliminary data.</text>
</comment>
<dbReference type="Pfam" id="PF00144">
    <property type="entry name" value="Beta-lactamase"/>
    <property type="match status" value="1"/>
</dbReference>
<proteinExistence type="inferred from homology"/>
<keyword evidence="2" id="KW-0732">Signal</keyword>
<feature type="domain" description="Beta-lactamase-related" evidence="3">
    <location>
        <begin position="41"/>
        <end position="366"/>
    </location>
</feature>
<reference evidence="4 5" key="1">
    <citation type="submission" date="2019-11" db="EMBL/GenBank/DDBJ databases">
        <title>Venturia inaequalis Genome Resource.</title>
        <authorList>
            <person name="Lichtner F.J."/>
        </authorList>
    </citation>
    <scope>NUCLEOTIDE SEQUENCE [LARGE SCALE GENOMIC DNA]</scope>
    <source>
        <strain evidence="4">Bline_iso_100314</strain>
    </source>
</reference>
<evidence type="ECO:0000313" key="5">
    <source>
        <dbReference type="Proteomes" id="UP000433883"/>
    </source>
</evidence>
<dbReference type="SUPFAM" id="SSF56601">
    <property type="entry name" value="beta-lactamase/transpeptidase-like"/>
    <property type="match status" value="1"/>
</dbReference>
<organism evidence="4 5">
    <name type="scientific">Venturia inaequalis</name>
    <name type="common">Apple scab fungus</name>
    <dbReference type="NCBI Taxonomy" id="5025"/>
    <lineage>
        <taxon>Eukaryota</taxon>
        <taxon>Fungi</taxon>
        <taxon>Dikarya</taxon>
        <taxon>Ascomycota</taxon>
        <taxon>Pezizomycotina</taxon>
        <taxon>Dothideomycetes</taxon>
        <taxon>Pleosporomycetidae</taxon>
        <taxon>Venturiales</taxon>
        <taxon>Venturiaceae</taxon>
        <taxon>Venturia</taxon>
    </lineage>
</organism>
<protein>
    <recommendedName>
        <fullName evidence="3">Beta-lactamase-related domain-containing protein</fullName>
    </recommendedName>
</protein>
<dbReference type="Proteomes" id="UP000433883">
    <property type="component" value="Unassembled WGS sequence"/>
</dbReference>
<dbReference type="AlphaFoldDB" id="A0A8H3U496"/>
<dbReference type="PANTHER" id="PTHR46825:SF9">
    <property type="entry name" value="BETA-LACTAMASE-RELATED DOMAIN-CONTAINING PROTEIN"/>
    <property type="match status" value="1"/>
</dbReference>
<dbReference type="InterPro" id="IPR050491">
    <property type="entry name" value="AmpC-like"/>
</dbReference>
<dbReference type="InterPro" id="IPR001466">
    <property type="entry name" value="Beta-lactam-related"/>
</dbReference>
<sequence>MLPFALLLCLVPIVTPAYHHGKIQAPLQLDEHPESFNKSLFDETIVSFMQAREIPGLSVALTYNDRLIYASAFGYADREEDLLVTTSDRFRLASVSKSITAIAIMRLAELGALNITSRVFGRSSILGSSYSGKTYSEWEKRITIQHLLEHSSGFVDEDMCGEGCDPTYLPETMHLNQWDLVASLLDKYTPSHAPGIFASYSNFAYFILGRVVEATASTNYSSYVRDEILKPLNVTSIQIASDNKTDDDVSYYDFGDANAPYAFHVSRRDSVGAWTASPVDLVKILTSIDGLSGRSDILASESTKAMFSKSSVTGSSYAKGWTVKLGSDLELIEAAKDGGYPGTNAYWNINFLNKTSYAIVVNREIEKSTKKGFNGGFDLKNLMDNLTFPITEWPGWDLFDD</sequence>
<dbReference type="EMBL" id="WNWQ01000936">
    <property type="protein sequence ID" value="KAE9962932.1"/>
    <property type="molecule type" value="Genomic_DNA"/>
</dbReference>
<dbReference type="PANTHER" id="PTHR46825">
    <property type="entry name" value="D-ALANYL-D-ALANINE-CARBOXYPEPTIDASE/ENDOPEPTIDASE AMPH"/>
    <property type="match status" value="1"/>
</dbReference>
<dbReference type="Gene3D" id="3.40.710.10">
    <property type="entry name" value="DD-peptidase/beta-lactamase superfamily"/>
    <property type="match status" value="1"/>
</dbReference>
<feature type="chain" id="PRO_5034537030" description="Beta-lactamase-related domain-containing protein" evidence="2">
    <location>
        <begin position="17"/>
        <end position="401"/>
    </location>
</feature>
<evidence type="ECO:0000259" key="3">
    <source>
        <dbReference type="Pfam" id="PF00144"/>
    </source>
</evidence>
<gene>
    <name evidence="4" type="ORF">BLS_009871</name>
</gene>
<evidence type="ECO:0000313" key="4">
    <source>
        <dbReference type="EMBL" id="KAE9962932.1"/>
    </source>
</evidence>
<accession>A0A8H3U496</accession>
<name>A0A8H3U496_VENIN</name>
<evidence type="ECO:0000256" key="1">
    <source>
        <dbReference type="ARBA" id="ARBA00038215"/>
    </source>
</evidence>
<evidence type="ECO:0000256" key="2">
    <source>
        <dbReference type="SAM" id="SignalP"/>
    </source>
</evidence>
<feature type="signal peptide" evidence="2">
    <location>
        <begin position="1"/>
        <end position="16"/>
    </location>
</feature>